<feature type="signal peptide" evidence="1">
    <location>
        <begin position="1"/>
        <end position="18"/>
    </location>
</feature>
<keyword evidence="3" id="KW-1185">Reference proteome</keyword>
<organism evidence="2 3">
    <name type="scientific">Xenoophorus captivus</name>
    <dbReference type="NCBI Taxonomy" id="1517983"/>
    <lineage>
        <taxon>Eukaryota</taxon>
        <taxon>Metazoa</taxon>
        <taxon>Chordata</taxon>
        <taxon>Craniata</taxon>
        <taxon>Vertebrata</taxon>
        <taxon>Euteleostomi</taxon>
        <taxon>Actinopterygii</taxon>
        <taxon>Neopterygii</taxon>
        <taxon>Teleostei</taxon>
        <taxon>Neoteleostei</taxon>
        <taxon>Acanthomorphata</taxon>
        <taxon>Ovalentaria</taxon>
        <taxon>Atherinomorphae</taxon>
        <taxon>Cyprinodontiformes</taxon>
        <taxon>Goodeidae</taxon>
        <taxon>Xenoophorus</taxon>
    </lineage>
</organism>
<proteinExistence type="predicted"/>
<feature type="chain" id="PRO_5047143105" description="Secreted protein" evidence="1">
    <location>
        <begin position="19"/>
        <end position="124"/>
    </location>
</feature>
<comment type="caution">
    <text evidence="2">The sequence shown here is derived from an EMBL/GenBank/DDBJ whole genome shotgun (WGS) entry which is preliminary data.</text>
</comment>
<name>A0ABV0QRD0_9TELE</name>
<gene>
    <name evidence="2" type="ORF">XENOCAPTIV_008090</name>
</gene>
<reference evidence="2 3" key="1">
    <citation type="submission" date="2021-06" db="EMBL/GenBank/DDBJ databases">
        <authorList>
            <person name="Palmer J.M."/>
        </authorList>
    </citation>
    <scope>NUCLEOTIDE SEQUENCE [LARGE SCALE GENOMIC DNA]</scope>
    <source>
        <strain evidence="2 3">XC_2019</strain>
        <tissue evidence="2">Muscle</tissue>
    </source>
</reference>
<evidence type="ECO:0000313" key="2">
    <source>
        <dbReference type="EMBL" id="MEQ2198113.1"/>
    </source>
</evidence>
<evidence type="ECO:0008006" key="4">
    <source>
        <dbReference type="Google" id="ProtNLM"/>
    </source>
</evidence>
<accession>A0ABV0QRD0</accession>
<protein>
    <recommendedName>
        <fullName evidence="4">Secreted protein</fullName>
    </recommendedName>
</protein>
<evidence type="ECO:0000313" key="3">
    <source>
        <dbReference type="Proteomes" id="UP001434883"/>
    </source>
</evidence>
<evidence type="ECO:0000256" key="1">
    <source>
        <dbReference type="SAM" id="SignalP"/>
    </source>
</evidence>
<dbReference type="EMBL" id="JAHRIN010018742">
    <property type="protein sequence ID" value="MEQ2198113.1"/>
    <property type="molecule type" value="Genomic_DNA"/>
</dbReference>
<dbReference type="Proteomes" id="UP001434883">
    <property type="component" value="Unassembled WGS sequence"/>
</dbReference>
<keyword evidence="1" id="KW-0732">Signal</keyword>
<sequence length="124" mass="14668">MLCYLFALLCFFFLRQELEKLQRKLFLCARGVFGWGLAQRRRGVSFRGVSSERSTTGRSILQSFSFFLEVSIRGTVFVKWRRPVAQIFVAWIKMEIISVNIKMFSTSVQFEYNLRQIMHQSSYD</sequence>